<accession>A0ABT6CNP2</accession>
<reference evidence="1 2" key="1">
    <citation type="submission" date="2023-03" db="EMBL/GenBank/DDBJ databases">
        <title>Novosphingobium cyanobacteriorum sp. nov., isolated from a eutrophic reservoir during the Microcystis bloom period.</title>
        <authorList>
            <person name="Kang M."/>
            <person name="Le V."/>
            <person name="Ko S.-R."/>
            <person name="Lee S.-A."/>
            <person name="Ahn C.-Y."/>
        </authorList>
    </citation>
    <scope>NUCLEOTIDE SEQUENCE [LARGE SCALE GENOMIC DNA]</scope>
    <source>
        <strain evidence="1 2">HBC54</strain>
    </source>
</reference>
<comment type="caution">
    <text evidence="1">The sequence shown here is derived from an EMBL/GenBank/DDBJ whole genome shotgun (WGS) entry which is preliminary data.</text>
</comment>
<gene>
    <name evidence="1" type="ORF">POM99_20170</name>
</gene>
<evidence type="ECO:0000313" key="2">
    <source>
        <dbReference type="Proteomes" id="UP001222770"/>
    </source>
</evidence>
<proteinExistence type="predicted"/>
<sequence>MASDGQLKPSVPRRGRKSMRQIRHAVGCKAIDPKLLTCAKKLQYEGYLRQQETNEAIQRMATAGTSIRQIVRQTAHNRKLVRDVLRGQRLDVFRTRPSFLELWLP</sequence>
<protein>
    <submittedName>
        <fullName evidence="1">Uncharacterized protein</fullName>
    </submittedName>
</protein>
<keyword evidence="2" id="KW-1185">Reference proteome</keyword>
<dbReference type="Proteomes" id="UP001222770">
    <property type="component" value="Unassembled WGS sequence"/>
</dbReference>
<name>A0ABT6CNP2_9SPHN</name>
<organism evidence="1 2">
    <name type="scientific">Novosphingobium cyanobacteriorum</name>
    <dbReference type="NCBI Taxonomy" id="3024215"/>
    <lineage>
        <taxon>Bacteria</taxon>
        <taxon>Pseudomonadati</taxon>
        <taxon>Pseudomonadota</taxon>
        <taxon>Alphaproteobacteria</taxon>
        <taxon>Sphingomonadales</taxon>
        <taxon>Sphingomonadaceae</taxon>
        <taxon>Novosphingobium</taxon>
    </lineage>
</organism>
<dbReference type="EMBL" id="JAROCY010000030">
    <property type="protein sequence ID" value="MDF8335529.1"/>
    <property type="molecule type" value="Genomic_DNA"/>
</dbReference>
<evidence type="ECO:0000313" key="1">
    <source>
        <dbReference type="EMBL" id="MDF8335529.1"/>
    </source>
</evidence>